<feature type="compositionally biased region" description="Low complexity" evidence="1">
    <location>
        <begin position="59"/>
        <end position="75"/>
    </location>
</feature>
<name>A0A916Z1T1_9SPHN</name>
<dbReference type="PROSITE" id="PS51257">
    <property type="entry name" value="PROKAR_LIPOPROTEIN"/>
    <property type="match status" value="1"/>
</dbReference>
<dbReference type="AlphaFoldDB" id="A0A916Z1T1"/>
<accession>A0A916Z1T1</accession>
<sequence length="97" mass="9557">MKKILTLAAVAAPALLLAACGSTESADAPAEADNVEMPAAEVMAQPGMEEDSAVEPEAADAAMAEPAEPAPVTDTTAEEAADEADDAAADLSAAMAE</sequence>
<dbReference type="RefSeq" id="WP_066774440.1">
    <property type="nucleotide sequence ID" value="NZ_BMIP01000004.1"/>
</dbReference>
<gene>
    <name evidence="3" type="ORF">GCM10010990_21670</name>
</gene>
<evidence type="ECO:0000313" key="4">
    <source>
        <dbReference type="Proteomes" id="UP000612349"/>
    </source>
</evidence>
<keyword evidence="2" id="KW-0732">Signal</keyword>
<feature type="region of interest" description="Disordered" evidence="1">
    <location>
        <begin position="22"/>
        <end position="97"/>
    </location>
</feature>
<protein>
    <submittedName>
        <fullName evidence="3">Uncharacterized protein</fullName>
    </submittedName>
</protein>
<evidence type="ECO:0000313" key="3">
    <source>
        <dbReference type="EMBL" id="GGD71872.1"/>
    </source>
</evidence>
<keyword evidence="4" id="KW-1185">Reference proteome</keyword>
<feature type="compositionally biased region" description="Acidic residues" evidence="1">
    <location>
        <begin position="48"/>
        <end position="58"/>
    </location>
</feature>
<feature type="chain" id="PRO_5036673700" evidence="2">
    <location>
        <begin position="19"/>
        <end position="97"/>
    </location>
</feature>
<reference evidence="3" key="1">
    <citation type="journal article" date="2014" name="Int. J. Syst. Evol. Microbiol.">
        <title>Complete genome sequence of Corynebacterium casei LMG S-19264T (=DSM 44701T), isolated from a smear-ripened cheese.</title>
        <authorList>
            <consortium name="US DOE Joint Genome Institute (JGI-PGF)"/>
            <person name="Walter F."/>
            <person name="Albersmeier A."/>
            <person name="Kalinowski J."/>
            <person name="Ruckert C."/>
        </authorList>
    </citation>
    <scope>NUCLEOTIDE SEQUENCE</scope>
    <source>
        <strain evidence="3">CGMCC 1.15360</strain>
    </source>
</reference>
<feature type="signal peptide" evidence="2">
    <location>
        <begin position="1"/>
        <end position="18"/>
    </location>
</feature>
<evidence type="ECO:0000256" key="1">
    <source>
        <dbReference type="SAM" id="MobiDB-lite"/>
    </source>
</evidence>
<dbReference type="EMBL" id="BMIP01000004">
    <property type="protein sequence ID" value="GGD71872.1"/>
    <property type="molecule type" value="Genomic_DNA"/>
</dbReference>
<feature type="compositionally biased region" description="Acidic residues" evidence="1">
    <location>
        <begin position="76"/>
        <end position="88"/>
    </location>
</feature>
<dbReference type="Proteomes" id="UP000612349">
    <property type="component" value="Unassembled WGS sequence"/>
</dbReference>
<comment type="caution">
    <text evidence="3">The sequence shown here is derived from an EMBL/GenBank/DDBJ whole genome shotgun (WGS) entry which is preliminary data.</text>
</comment>
<evidence type="ECO:0000256" key="2">
    <source>
        <dbReference type="SAM" id="SignalP"/>
    </source>
</evidence>
<proteinExistence type="predicted"/>
<organism evidence="3 4">
    <name type="scientific">Croceicoccus mobilis</name>
    <dbReference type="NCBI Taxonomy" id="1703339"/>
    <lineage>
        <taxon>Bacteria</taxon>
        <taxon>Pseudomonadati</taxon>
        <taxon>Pseudomonadota</taxon>
        <taxon>Alphaproteobacteria</taxon>
        <taxon>Sphingomonadales</taxon>
        <taxon>Erythrobacteraceae</taxon>
        <taxon>Croceicoccus</taxon>
    </lineage>
</organism>
<reference evidence="3" key="2">
    <citation type="submission" date="2020-09" db="EMBL/GenBank/DDBJ databases">
        <authorList>
            <person name="Sun Q."/>
            <person name="Zhou Y."/>
        </authorList>
    </citation>
    <scope>NUCLEOTIDE SEQUENCE</scope>
    <source>
        <strain evidence="3">CGMCC 1.15360</strain>
    </source>
</reference>